<comment type="caution">
    <text evidence="7">The sequence shown here is derived from an EMBL/GenBank/DDBJ whole genome shotgun (WGS) entry which is preliminary data.</text>
</comment>
<dbReference type="InterPro" id="IPR013087">
    <property type="entry name" value="Znf_C2H2_type"/>
</dbReference>
<keyword evidence="3 5" id="KW-0863">Zinc-finger</keyword>
<feature type="domain" description="C2H2-type" evidence="6">
    <location>
        <begin position="78"/>
        <end position="103"/>
    </location>
</feature>
<organism evidence="7 8">
    <name type="scientific">Hohenbuehelia grisea</name>
    <dbReference type="NCBI Taxonomy" id="104357"/>
    <lineage>
        <taxon>Eukaryota</taxon>
        <taxon>Fungi</taxon>
        <taxon>Dikarya</taxon>
        <taxon>Basidiomycota</taxon>
        <taxon>Agaricomycotina</taxon>
        <taxon>Agaricomycetes</taxon>
        <taxon>Agaricomycetidae</taxon>
        <taxon>Agaricales</taxon>
        <taxon>Pleurotineae</taxon>
        <taxon>Pleurotaceae</taxon>
        <taxon>Hohenbuehelia</taxon>
    </lineage>
</organism>
<dbReference type="InterPro" id="IPR022755">
    <property type="entry name" value="Znf_C2H2_jaz"/>
</dbReference>
<dbReference type="PROSITE" id="PS50157">
    <property type="entry name" value="ZINC_FINGER_C2H2_2"/>
    <property type="match status" value="2"/>
</dbReference>
<evidence type="ECO:0000256" key="2">
    <source>
        <dbReference type="ARBA" id="ARBA00022737"/>
    </source>
</evidence>
<evidence type="ECO:0000256" key="3">
    <source>
        <dbReference type="ARBA" id="ARBA00022771"/>
    </source>
</evidence>
<evidence type="ECO:0000259" key="6">
    <source>
        <dbReference type="PROSITE" id="PS50157"/>
    </source>
</evidence>
<dbReference type="SMART" id="SM00355">
    <property type="entry name" value="ZnF_C2H2"/>
    <property type="match status" value="8"/>
</dbReference>
<evidence type="ECO:0000313" key="8">
    <source>
        <dbReference type="Proteomes" id="UP001556367"/>
    </source>
</evidence>
<dbReference type="PANTHER" id="PTHR24409:SF356">
    <property type="entry name" value="C2H2 FINGER DOMAIN TRANSCRIPTION FACTOR (EUROFUNG)"/>
    <property type="match status" value="1"/>
</dbReference>
<evidence type="ECO:0000256" key="4">
    <source>
        <dbReference type="ARBA" id="ARBA00022833"/>
    </source>
</evidence>
<feature type="domain" description="C2H2-type" evidence="6">
    <location>
        <begin position="104"/>
        <end position="133"/>
    </location>
</feature>
<keyword evidence="4" id="KW-0862">Zinc</keyword>
<gene>
    <name evidence="7" type="ORF">HGRIS_008682</name>
</gene>
<evidence type="ECO:0000256" key="5">
    <source>
        <dbReference type="PROSITE-ProRule" id="PRU00042"/>
    </source>
</evidence>
<dbReference type="PANTHER" id="PTHR24409">
    <property type="entry name" value="ZINC FINGER PROTEIN 142"/>
    <property type="match status" value="1"/>
</dbReference>
<dbReference type="Pfam" id="PF12171">
    <property type="entry name" value="zf-C2H2_jaz"/>
    <property type="match status" value="1"/>
</dbReference>
<evidence type="ECO:0000313" key="7">
    <source>
        <dbReference type="EMBL" id="KAL0952040.1"/>
    </source>
</evidence>
<keyword evidence="1" id="KW-0479">Metal-binding</keyword>
<dbReference type="SUPFAM" id="SSF57667">
    <property type="entry name" value="beta-beta-alpha zinc fingers"/>
    <property type="match status" value="2"/>
</dbReference>
<keyword evidence="8" id="KW-1185">Reference proteome</keyword>
<protein>
    <recommendedName>
        <fullName evidence="6">C2H2-type domain-containing protein</fullName>
    </recommendedName>
</protein>
<name>A0ABR3J8P9_9AGAR</name>
<sequence>MAECDPCGRYFATYHGYIRHMQTSSRHNYCDTCDRDFSTWNGLHQHWTQSQRHSYCRRCQSHFDDDEDLWDHYHDAHHFCSKCNQFFENEYGLTEHYRQSDNHHYCVECQREFSGESNLRSHMNSSRHRAQTFQCPGRGCEQAFVSTSALILHLEAGYCPGGFDRPTVNRLVKQYDRNHVITDPARLIGYDSTETTYTANGRAWNGSMYECYLCHGEYRTLASLNQHLASPRHQSKIYICPLESCRVRFNTLSALCQHVESEKCGVSKFKQVQNVMDNVVSRMGRLTF</sequence>
<proteinExistence type="predicted"/>
<dbReference type="Proteomes" id="UP001556367">
    <property type="component" value="Unassembled WGS sequence"/>
</dbReference>
<dbReference type="Gene3D" id="3.30.160.60">
    <property type="entry name" value="Classic Zinc Finger"/>
    <property type="match status" value="3"/>
</dbReference>
<dbReference type="InterPro" id="IPR036236">
    <property type="entry name" value="Znf_C2H2_sf"/>
</dbReference>
<dbReference type="EMBL" id="JASNQZ010000011">
    <property type="protein sequence ID" value="KAL0952040.1"/>
    <property type="molecule type" value="Genomic_DNA"/>
</dbReference>
<evidence type="ECO:0000256" key="1">
    <source>
        <dbReference type="ARBA" id="ARBA00022723"/>
    </source>
</evidence>
<reference evidence="8" key="1">
    <citation type="submission" date="2024-06" db="EMBL/GenBank/DDBJ databases">
        <title>Multi-omics analyses provide insights into the biosynthesis of the anticancer antibiotic pleurotin in Hohenbuehelia grisea.</title>
        <authorList>
            <person name="Weaver J.A."/>
            <person name="Alberti F."/>
        </authorList>
    </citation>
    <scope>NUCLEOTIDE SEQUENCE [LARGE SCALE GENOMIC DNA]</scope>
    <source>
        <strain evidence="8">T-177</strain>
    </source>
</reference>
<keyword evidence="2" id="KW-0677">Repeat</keyword>
<accession>A0ABR3J8P9</accession>
<dbReference type="PROSITE" id="PS00028">
    <property type="entry name" value="ZINC_FINGER_C2H2_1"/>
    <property type="match status" value="2"/>
</dbReference>